<dbReference type="AlphaFoldDB" id="A0A3A1WK26"/>
<gene>
    <name evidence="1" type="ORF">D3218_13215</name>
</gene>
<keyword evidence="2" id="KW-1185">Reference proteome</keyword>
<dbReference type="InterPro" id="IPR014710">
    <property type="entry name" value="RmlC-like_jellyroll"/>
</dbReference>
<accession>A0A3A1WK26</accession>
<dbReference type="OrthoDB" id="9083851at2"/>
<dbReference type="Pfam" id="PF16867">
    <property type="entry name" value="DMSP_lyase"/>
    <property type="match status" value="1"/>
</dbReference>
<organism evidence="1 2">
    <name type="scientific">Aureimonas flava</name>
    <dbReference type="NCBI Taxonomy" id="2320271"/>
    <lineage>
        <taxon>Bacteria</taxon>
        <taxon>Pseudomonadati</taxon>
        <taxon>Pseudomonadota</taxon>
        <taxon>Alphaproteobacteria</taxon>
        <taxon>Hyphomicrobiales</taxon>
        <taxon>Aurantimonadaceae</taxon>
        <taxon>Aureimonas</taxon>
    </lineage>
</organism>
<dbReference type="InterPro" id="IPR011051">
    <property type="entry name" value="RmlC_Cupin_sf"/>
</dbReference>
<reference evidence="2" key="1">
    <citation type="submission" date="2018-09" db="EMBL/GenBank/DDBJ databases">
        <authorList>
            <person name="Tuo L."/>
        </authorList>
    </citation>
    <scope>NUCLEOTIDE SEQUENCE [LARGE SCALE GENOMIC DNA]</scope>
    <source>
        <strain evidence="2">M2BS4Y-1</strain>
    </source>
</reference>
<dbReference type="GO" id="GO:0047869">
    <property type="term" value="F:dimethylpropiothetin dethiomethylase activity"/>
    <property type="evidence" value="ECO:0007669"/>
    <property type="project" value="InterPro"/>
</dbReference>
<protein>
    <submittedName>
        <fullName evidence="1">Transcriptional regulator</fullName>
    </submittedName>
</protein>
<comment type="caution">
    <text evidence="1">The sequence shown here is derived from an EMBL/GenBank/DDBJ whole genome shotgun (WGS) entry which is preliminary data.</text>
</comment>
<dbReference type="Gene3D" id="2.60.120.10">
    <property type="entry name" value="Jelly Rolls"/>
    <property type="match status" value="1"/>
</dbReference>
<dbReference type="EMBL" id="QYRN01000006">
    <property type="protein sequence ID" value="RIY00239.1"/>
    <property type="molecule type" value="Genomic_DNA"/>
</dbReference>
<dbReference type="CDD" id="cd20282">
    <property type="entry name" value="cupin_DddQ"/>
    <property type="match status" value="1"/>
</dbReference>
<dbReference type="Proteomes" id="UP000265750">
    <property type="component" value="Unassembled WGS sequence"/>
</dbReference>
<evidence type="ECO:0000313" key="2">
    <source>
        <dbReference type="Proteomes" id="UP000265750"/>
    </source>
</evidence>
<dbReference type="InterPro" id="IPR031723">
    <property type="entry name" value="DMSP_lyase"/>
</dbReference>
<dbReference type="RefSeq" id="WP_119540548.1">
    <property type="nucleotide sequence ID" value="NZ_QYRN01000006.1"/>
</dbReference>
<evidence type="ECO:0000313" key="1">
    <source>
        <dbReference type="EMBL" id="RIY00239.1"/>
    </source>
</evidence>
<name>A0A3A1WK26_9HYPH</name>
<sequence length="197" mass="21140">MSATAANLAEALRGLAALHAAAAPFLAHWPAGDAGAAAPSPEAVPGLPVLAFLPALERSGIPAADAVLDLARALARRLVWRQTYAEPQVDRRFLDRYGWTELVGRRGLLTSESLAAGLLMLGPDTAYPPHRHAAEEIYIPVSGRARWLKGASWSVRAPGTLIHHPPHVVHATRTRAEPLLALYLWRGEDLATPARLC</sequence>
<dbReference type="SUPFAM" id="SSF51182">
    <property type="entry name" value="RmlC-like cupins"/>
    <property type="match status" value="1"/>
</dbReference>
<proteinExistence type="predicted"/>